<dbReference type="AlphaFoldDB" id="A0A9P5PCH9"/>
<dbReference type="EMBL" id="JADNRY010000167">
    <property type="protein sequence ID" value="KAF9062586.1"/>
    <property type="molecule type" value="Genomic_DNA"/>
</dbReference>
<sequence>MRLILLIYSCLLGLFLAVGARPVSSPPDPDSKQEPFDLGSELTKWVALPAIKEKIGRAWKLKGGWEGWAQVELAIFLEDTLGKDFGVTREDLVYEGTKQQSDIKVLQKSTNELTILELKCKSLNNRHVAVQNGNVFLGVSKQLKSRFNTPVIQVVIQQLDPCSESHPESLWLTVPNKKNFGSEVGKDMQKINNPIKSAYNTKTLKSTIWSVAIGGIEGTGKDLEDKMEKPIEFETTDNRKMGIWRAKVVVKDKKGTSTGSAPNKAATGVAEPSQSPKQAQTIEHHDAAPAGKNNNHDKDATAESWQKALTTEHPAKENKGAAQPTSHPQTPPSDQKEPPYTPPGAPVKPAAEWPKMMPPKDHIQRPPNLPSDQLPLALIHHLVPVTEPRAPILGGEPLHSHRLSKISNLPTLEPGLPLDHNNIVHRP</sequence>
<dbReference type="Proteomes" id="UP000772434">
    <property type="component" value="Unassembled WGS sequence"/>
</dbReference>
<evidence type="ECO:0000313" key="3">
    <source>
        <dbReference type="EMBL" id="KAF9062586.1"/>
    </source>
</evidence>
<comment type="caution">
    <text evidence="3">The sequence shown here is derived from an EMBL/GenBank/DDBJ whole genome shotgun (WGS) entry which is preliminary data.</text>
</comment>
<feature type="compositionally biased region" description="Polar residues" evidence="1">
    <location>
        <begin position="272"/>
        <end position="281"/>
    </location>
</feature>
<name>A0A9P5PCH9_9AGAR</name>
<evidence type="ECO:0000256" key="2">
    <source>
        <dbReference type="SAM" id="SignalP"/>
    </source>
</evidence>
<feature type="signal peptide" evidence="2">
    <location>
        <begin position="1"/>
        <end position="20"/>
    </location>
</feature>
<protein>
    <submittedName>
        <fullName evidence="3">Uncharacterized protein</fullName>
    </submittedName>
</protein>
<dbReference type="OrthoDB" id="4398476at2759"/>
<keyword evidence="2" id="KW-0732">Signal</keyword>
<evidence type="ECO:0000256" key="1">
    <source>
        <dbReference type="SAM" id="MobiDB-lite"/>
    </source>
</evidence>
<gene>
    <name evidence="3" type="ORF">BDP27DRAFT_1427721</name>
</gene>
<keyword evidence="4" id="KW-1185">Reference proteome</keyword>
<reference evidence="3" key="1">
    <citation type="submission" date="2020-11" db="EMBL/GenBank/DDBJ databases">
        <authorList>
            <consortium name="DOE Joint Genome Institute"/>
            <person name="Ahrendt S."/>
            <person name="Riley R."/>
            <person name="Andreopoulos W."/>
            <person name="Labutti K."/>
            <person name="Pangilinan J."/>
            <person name="Ruiz-Duenas F.J."/>
            <person name="Barrasa J.M."/>
            <person name="Sanchez-Garcia M."/>
            <person name="Camarero S."/>
            <person name="Miyauchi S."/>
            <person name="Serrano A."/>
            <person name="Linde D."/>
            <person name="Babiker R."/>
            <person name="Drula E."/>
            <person name="Ayuso-Fernandez I."/>
            <person name="Pacheco R."/>
            <person name="Padilla G."/>
            <person name="Ferreira P."/>
            <person name="Barriuso J."/>
            <person name="Kellner H."/>
            <person name="Castanera R."/>
            <person name="Alfaro M."/>
            <person name="Ramirez L."/>
            <person name="Pisabarro A.G."/>
            <person name="Kuo A."/>
            <person name="Tritt A."/>
            <person name="Lipzen A."/>
            <person name="He G."/>
            <person name="Yan M."/>
            <person name="Ng V."/>
            <person name="Cullen D."/>
            <person name="Martin F."/>
            <person name="Rosso M.-N."/>
            <person name="Henrissat B."/>
            <person name="Hibbett D."/>
            <person name="Martinez A.T."/>
            <person name="Grigoriev I.V."/>
        </authorList>
    </citation>
    <scope>NUCLEOTIDE SEQUENCE</scope>
    <source>
        <strain evidence="3">AH 40177</strain>
    </source>
</reference>
<accession>A0A9P5PCH9</accession>
<feature type="chain" id="PRO_5040470646" evidence="2">
    <location>
        <begin position="21"/>
        <end position="427"/>
    </location>
</feature>
<evidence type="ECO:0000313" key="4">
    <source>
        <dbReference type="Proteomes" id="UP000772434"/>
    </source>
</evidence>
<proteinExistence type="predicted"/>
<feature type="region of interest" description="Disordered" evidence="1">
    <location>
        <begin position="253"/>
        <end position="370"/>
    </location>
</feature>
<organism evidence="3 4">
    <name type="scientific">Rhodocollybia butyracea</name>
    <dbReference type="NCBI Taxonomy" id="206335"/>
    <lineage>
        <taxon>Eukaryota</taxon>
        <taxon>Fungi</taxon>
        <taxon>Dikarya</taxon>
        <taxon>Basidiomycota</taxon>
        <taxon>Agaricomycotina</taxon>
        <taxon>Agaricomycetes</taxon>
        <taxon>Agaricomycetidae</taxon>
        <taxon>Agaricales</taxon>
        <taxon>Marasmiineae</taxon>
        <taxon>Omphalotaceae</taxon>
        <taxon>Rhodocollybia</taxon>
    </lineage>
</organism>